<dbReference type="EMBL" id="KV417480">
    <property type="protein sequence ID" value="KZP34661.1"/>
    <property type="molecule type" value="Genomic_DNA"/>
</dbReference>
<dbReference type="InterPro" id="IPR002182">
    <property type="entry name" value="NB-ARC"/>
</dbReference>
<dbReference type="STRING" id="436010.A0A166XCZ4"/>
<dbReference type="InterPro" id="IPR011990">
    <property type="entry name" value="TPR-like_helical_dom_sf"/>
</dbReference>
<dbReference type="SUPFAM" id="SSF48452">
    <property type="entry name" value="TPR-like"/>
    <property type="match status" value="3"/>
</dbReference>
<dbReference type="OrthoDB" id="10260758at2759"/>
<protein>
    <submittedName>
        <fullName evidence="3">TPR-like protein</fullName>
    </submittedName>
</protein>
<evidence type="ECO:0000313" key="3">
    <source>
        <dbReference type="EMBL" id="KZP34661.1"/>
    </source>
</evidence>
<feature type="compositionally biased region" description="Low complexity" evidence="1">
    <location>
        <begin position="897"/>
        <end position="913"/>
    </location>
</feature>
<dbReference type="InterPro" id="IPR019734">
    <property type="entry name" value="TPR_rpt"/>
</dbReference>
<dbReference type="Pfam" id="PF13424">
    <property type="entry name" value="TPR_12"/>
    <property type="match status" value="3"/>
</dbReference>
<feature type="region of interest" description="Disordered" evidence="1">
    <location>
        <begin position="889"/>
        <end position="913"/>
    </location>
</feature>
<dbReference type="SMART" id="SM00028">
    <property type="entry name" value="TPR"/>
    <property type="match status" value="7"/>
</dbReference>
<sequence length="913" mass="100498">MSQDSIDPPSGTAGPASESGQPTSSPPNTNNTNYSIFSGTINTSVTPFDPVSQPRLSPPPFKDAPIDPASQPPPSLPPFNDAPIDRISSCFTGREPELEFISTSFNTFQSDSDMPTLFVIWGMPGLGKSQLALQHANLAFTSDVYSHIFYVSASTAEKLYQGLARILDLLNHPDRNHPDQAVQMAAVRLFFEQSDRYGCHRWLLMVDDVTVESISVLREHLPRRNANGSILFTTRTLNIAEAVASQEHRIFELKALSKAQSVSLLLRRAGIQASAPADLESAEKLVSRMGCLPLAIEQAGSYMKQSGLQDVNQLQRMSDERELNKMISWDNNLTTYQETSVLTSITVQLQKLDEIDPDANKLLKMLAFFDPERIPIDILSLGARSISDRLAKNAEQSLIVSPTPKRQVPATPNITAAMDPTDPLESVPADLRVLIELICSEERVRAALHHFEDLSIAQPLYNDKPSLHIHNLIQLVFQQSTLVGHEEGYRALAIALLCNAFQMIDDPEEPHSWAECEIFVPHFAALSIQDNMYPMASEEYMDANESLGHYLSSRGRYSEAETVLDRVLANRRRLLSSDNIQIFYAMDSLARVYSKQGKSSEAESLFTQALAAAEKQLGGDHPSTLETVNSLAGIYTSQGEYNAAENLYARALAGQEKQLGGDHPSTLATMNELAGLYVDQGRFSEAKRLYAQVLAGQEKQLGADHPSTLATVNNLAGLYMNQGKFDEAESFSMRALAGFEMQLGPDHPDTQAAVNQLAHLCEIQGRFKEAENLYARSLAGEEQQLGPDHPSTLATVNNLAHVYKNQGRFDEAESLYARALAGFEMRLGPNHPSTLAALNNLSLLHTRQFDDPKQELAVEEPQSGLTRDLRFEGKVETVAKTEIQMSPEGSNLEGILSTSPSARSASQSITDRI</sequence>
<feature type="compositionally biased region" description="Polar residues" evidence="1">
    <location>
        <begin position="36"/>
        <end position="46"/>
    </location>
</feature>
<dbReference type="PANTHER" id="PTHR46082:SF6">
    <property type="entry name" value="AAA+ ATPASE DOMAIN-CONTAINING PROTEIN-RELATED"/>
    <property type="match status" value="1"/>
</dbReference>
<dbReference type="Proteomes" id="UP000076532">
    <property type="component" value="Unassembled WGS sequence"/>
</dbReference>
<feature type="compositionally biased region" description="Low complexity" evidence="1">
    <location>
        <begin position="22"/>
        <end position="35"/>
    </location>
</feature>
<evidence type="ECO:0000256" key="1">
    <source>
        <dbReference type="SAM" id="MobiDB-lite"/>
    </source>
</evidence>
<dbReference type="InterPro" id="IPR053137">
    <property type="entry name" value="NLR-like"/>
</dbReference>
<dbReference type="SUPFAM" id="SSF52540">
    <property type="entry name" value="P-loop containing nucleoside triphosphate hydrolases"/>
    <property type="match status" value="1"/>
</dbReference>
<name>A0A166XCZ4_9AGAM</name>
<feature type="region of interest" description="Disordered" evidence="1">
    <location>
        <begin position="402"/>
        <end position="421"/>
    </location>
</feature>
<dbReference type="GO" id="GO:0043531">
    <property type="term" value="F:ADP binding"/>
    <property type="evidence" value="ECO:0007669"/>
    <property type="project" value="InterPro"/>
</dbReference>
<dbReference type="AlphaFoldDB" id="A0A166XCZ4"/>
<keyword evidence="4" id="KW-1185">Reference proteome</keyword>
<dbReference type="PANTHER" id="PTHR46082">
    <property type="entry name" value="ATP/GTP-BINDING PROTEIN-RELATED"/>
    <property type="match status" value="1"/>
</dbReference>
<gene>
    <name evidence="3" type="ORF">FIBSPDRAFT_1035648</name>
</gene>
<dbReference type="Gene3D" id="1.25.40.10">
    <property type="entry name" value="Tetratricopeptide repeat domain"/>
    <property type="match status" value="2"/>
</dbReference>
<dbReference type="Gene3D" id="3.40.50.300">
    <property type="entry name" value="P-loop containing nucleotide triphosphate hydrolases"/>
    <property type="match status" value="1"/>
</dbReference>
<dbReference type="PRINTS" id="PR00381">
    <property type="entry name" value="KINESINLIGHT"/>
</dbReference>
<feature type="region of interest" description="Disordered" evidence="1">
    <location>
        <begin position="1"/>
        <end position="80"/>
    </location>
</feature>
<accession>A0A166XCZ4</accession>
<dbReference type="Pfam" id="PF13374">
    <property type="entry name" value="TPR_10"/>
    <property type="match status" value="1"/>
</dbReference>
<feature type="domain" description="NB-ARC" evidence="2">
    <location>
        <begin position="114"/>
        <end position="267"/>
    </location>
</feature>
<dbReference type="InterPro" id="IPR027417">
    <property type="entry name" value="P-loop_NTPase"/>
</dbReference>
<dbReference type="NCBIfam" id="NF040586">
    <property type="entry name" value="FxSxx_TPR"/>
    <property type="match status" value="1"/>
</dbReference>
<proteinExistence type="predicted"/>
<evidence type="ECO:0000259" key="2">
    <source>
        <dbReference type="Pfam" id="PF00931"/>
    </source>
</evidence>
<dbReference type="Pfam" id="PF00931">
    <property type="entry name" value="NB-ARC"/>
    <property type="match status" value="1"/>
</dbReference>
<evidence type="ECO:0000313" key="4">
    <source>
        <dbReference type="Proteomes" id="UP000076532"/>
    </source>
</evidence>
<reference evidence="3 4" key="1">
    <citation type="journal article" date="2016" name="Mol. Biol. Evol.">
        <title>Comparative Genomics of Early-Diverging Mushroom-Forming Fungi Provides Insights into the Origins of Lignocellulose Decay Capabilities.</title>
        <authorList>
            <person name="Nagy L.G."/>
            <person name="Riley R."/>
            <person name="Tritt A."/>
            <person name="Adam C."/>
            <person name="Daum C."/>
            <person name="Floudas D."/>
            <person name="Sun H."/>
            <person name="Yadav J.S."/>
            <person name="Pangilinan J."/>
            <person name="Larsson K.H."/>
            <person name="Matsuura K."/>
            <person name="Barry K."/>
            <person name="Labutti K."/>
            <person name="Kuo R."/>
            <person name="Ohm R.A."/>
            <person name="Bhattacharya S.S."/>
            <person name="Shirouzu T."/>
            <person name="Yoshinaga Y."/>
            <person name="Martin F.M."/>
            <person name="Grigoriev I.V."/>
            <person name="Hibbett D.S."/>
        </authorList>
    </citation>
    <scope>NUCLEOTIDE SEQUENCE [LARGE SCALE GENOMIC DNA]</scope>
    <source>
        <strain evidence="3 4">CBS 109695</strain>
    </source>
</reference>
<organism evidence="3 4">
    <name type="scientific">Athelia psychrophila</name>
    <dbReference type="NCBI Taxonomy" id="1759441"/>
    <lineage>
        <taxon>Eukaryota</taxon>
        <taxon>Fungi</taxon>
        <taxon>Dikarya</taxon>
        <taxon>Basidiomycota</taxon>
        <taxon>Agaricomycotina</taxon>
        <taxon>Agaricomycetes</taxon>
        <taxon>Agaricomycetidae</taxon>
        <taxon>Atheliales</taxon>
        <taxon>Atheliaceae</taxon>
        <taxon>Athelia</taxon>
    </lineage>
</organism>